<reference evidence="2 3" key="1">
    <citation type="submission" date="2020-03" db="EMBL/GenBank/DDBJ databases">
        <title>Whole genome shotgun sequence of Phytohabitans suffuscus NBRC 105367.</title>
        <authorList>
            <person name="Komaki H."/>
            <person name="Tamura T."/>
        </authorList>
    </citation>
    <scope>NUCLEOTIDE SEQUENCE [LARGE SCALE GENOMIC DNA]</scope>
    <source>
        <strain evidence="2 3">NBRC 105367</strain>
    </source>
</reference>
<evidence type="ECO:0000256" key="1">
    <source>
        <dbReference type="SAM" id="Phobius"/>
    </source>
</evidence>
<organism evidence="2 3">
    <name type="scientific">Phytohabitans suffuscus</name>
    <dbReference type="NCBI Taxonomy" id="624315"/>
    <lineage>
        <taxon>Bacteria</taxon>
        <taxon>Bacillati</taxon>
        <taxon>Actinomycetota</taxon>
        <taxon>Actinomycetes</taxon>
        <taxon>Micromonosporales</taxon>
        <taxon>Micromonosporaceae</taxon>
    </lineage>
</organism>
<dbReference type="EMBL" id="AP022871">
    <property type="protein sequence ID" value="BCB84390.1"/>
    <property type="molecule type" value="Genomic_DNA"/>
</dbReference>
<proteinExistence type="predicted"/>
<gene>
    <name evidence="2" type="ORF">Psuf_017030</name>
</gene>
<feature type="transmembrane region" description="Helical" evidence="1">
    <location>
        <begin position="115"/>
        <end position="135"/>
    </location>
</feature>
<accession>A0A6F8YEA4</accession>
<feature type="transmembrane region" description="Helical" evidence="1">
    <location>
        <begin position="74"/>
        <end position="95"/>
    </location>
</feature>
<dbReference type="KEGG" id="psuu:Psuf_017030"/>
<feature type="transmembrane region" description="Helical" evidence="1">
    <location>
        <begin position="147"/>
        <end position="168"/>
    </location>
</feature>
<dbReference type="InterPro" id="IPR017195">
    <property type="entry name" value="ABC_thiamin-permease_prd"/>
</dbReference>
<dbReference type="AlphaFoldDB" id="A0A6F8YEA4"/>
<keyword evidence="1" id="KW-0472">Membrane</keyword>
<sequence length="202" mass="21307">MNNNRWRTVDVVVAAVLGVAFGVIFWAWGLLWDGPASAIPLPGRALVYGIWLVPAVLGPLVIRKPGAGIFTEFVAATVSTFFGSPWGLVTLLYGLFQGVAGEFAFAATGYRSWRLPTAIVGGALAGGAATLLDVINYYPDTSAAWKWAYAALLVLSSAVIAGVGGWLLTRALAQTGVLDRFPRAATARSYDPGPHMIRANGL</sequence>
<evidence type="ECO:0000313" key="3">
    <source>
        <dbReference type="Proteomes" id="UP000503011"/>
    </source>
</evidence>
<feature type="transmembrane region" description="Helical" evidence="1">
    <location>
        <begin position="43"/>
        <end position="62"/>
    </location>
</feature>
<feature type="transmembrane region" description="Helical" evidence="1">
    <location>
        <begin position="12"/>
        <end position="31"/>
    </location>
</feature>
<evidence type="ECO:0000313" key="2">
    <source>
        <dbReference type="EMBL" id="BCB84390.1"/>
    </source>
</evidence>
<keyword evidence="1" id="KW-0812">Transmembrane</keyword>
<keyword evidence="1" id="KW-1133">Transmembrane helix</keyword>
<dbReference type="PIRSF" id="PIRSF037394">
    <property type="entry name" value="ABC_thiamine-permease_YkoE_prd"/>
    <property type="match status" value="1"/>
</dbReference>
<keyword evidence="3" id="KW-1185">Reference proteome</keyword>
<dbReference type="Proteomes" id="UP000503011">
    <property type="component" value="Chromosome"/>
</dbReference>
<protein>
    <submittedName>
        <fullName evidence="2">ABC transporter permease</fullName>
    </submittedName>
</protein>
<name>A0A6F8YEA4_9ACTN</name>
<dbReference type="Pfam" id="PF09819">
    <property type="entry name" value="ABC_cobalt"/>
    <property type="match status" value="1"/>
</dbReference>
<reference evidence="2 3" key="2">
    <citation type="submission" date="2020-03" db="EMBL/GenBank/DDBJ databases">
        <authorList>
            <person name="Ichikawa N."/>
            <person name="Kimura A."/>
            <person name="Kitahashi Y."/>
            <person name="Uohara A."/>
        </authorList>
    </citation>
    <scope>NUCLEOTIDE SEQUENCE [LARGE SCALE GENOMIC DNA]</scope>
    <source>
        <strain evidence="2 3">NBRC 105367</strain>
    </source>
</reference>